<evidence type="ECO:0000259" key="1">
    <source>
        <dbReference type="Pfam" id="PF00689"/>
    </source>
</evidence>
<dbReference type="InterPro" id="IPR023298">
    <property type="entry name" value="ATPase_P-typ_TM_dom_sf"/>
</dbReference>
<dbReference type="Gene3D" id="1.20.1110.10">
    <property type="entry name" value="Calcium-transporting ATPase, transmembrane domain"/>
    <property type="match status" value="1"/>
</dbReference>
<protein>
    <recommendedName>
        <fullName evidence="1">Cation-transporting P-type ATPase C-terminal domain-containing protein</fullName>
    </recommendedName>
</protein>
<name>A0A8S2VZ71_9BILA</name>
<gene>
    <name evidence="2" type="ORF">BYL167_LOCUS32663</name>
</gene>
<comment type="caution">
    <text evidence="2">The sequence shown here is derived from an EMBL/GenBank/DDBJ whole genome shotgun (WGS) entry which is preliminary data.</text>
</comment>
<evidence type="ECO:0000313" key="3">
    <source>
        <dbReference type="Proteomes" id="UP000681967"/>
    </source>
</evidence>
<reference evidence="2" key="1">
    <citation type="submission" date="2021-02" db="EMBL/GenBank/DDBJ databases">
        <authorList>
            <person name="Nowell W R."/>
        </authorList>
    </citation>
    <scope>NUCLEOTIDE SEQUENCE</scope>
</reference>
<dbReference type="Proteomes" id="UP000681967">
    <property type="component" value="Unassembled WGS sequence"/>
</dbReference>
<dbReference type="AlphaFoldDB" id="A0A8S2VZ71"/>
<dbReference type="Pfam" id="PF00689">
    <property type="entry name" value="Cation_ATPase_C"/>
    <property type="match status" value="1"/>
</dbReference>
<proteinExistence type="predicted"/>
<feature type="domain" description="Cation-transporting P-type ATPase C-terminal" evidence="1">
    <location>
        <begin position="1"/>
        <end position="31"/>
    </location>
</feature>
<dbReference type="InterPro" id="IPR006068">
    <property type="entry name" value="ATPase_P-typ_cation-transptr_C"/>
</dbReference>
<dbReference type="EMBL" id="CAJOBH010061199">
    <property type="protein sequence ID" value="CAF4425862.1"/>
    <property type="molecule type" value="Genomic_DNA"/>
</dbReference>
<evidence type="ECO:0000313" key="2">
    <source>
        <dbReference type="EMBL" id="CAF4425862.1"/>
    </source>
</evidence>
<feature type="non-terminal residue" evidence="2">
    <location>
        <position position="1"/>
    </location>
</feature>
<sequence length="31" mass="3455">MQILWINIIMDGPPAQSLGVEPVDHDVLKKP</sequence>
<accession>A0A8S2VZ71</accession>
<organism evidence="2 3">
    <name type="scientific">Rotaria magnacalcarata</name>
    <dbReference type="NCBI Taxonomy" id="392030"/>
    <lineage>
        <taxon>Eukaryota</taxon>
        <taxon>Metazoa</taxon>
        <taxon>Spiralia</taxon>
        <taxon>Gnathifera</taxon>
        <taxon>Rotifera</taxon>
        <taxon>Eurotatoria</taxon>
        <taxon>Bdelloidea</taxon>
        <taxon>Philodinida</taxon>
        <taxon>Philodinidae</taxon>
        <taxon>Rotaria</taxon>
    </lineage>
</organism>
<dbReference type="SUPFAM" id="SSF81665">
    <property type="entry name" value="Calcium ATPase, transmembrane domain M"/>
    <property type="match status" value="1"/>
</dbReference>